<reference evidence="13" key="1">
    <citation type="journal article" date="2013" name="Nat. Genet.">
        <title>The draft genomes of soft-shell turtle and green sea turtle yield insights into the development and evolution of the turtle-specific body plan.</title>
        <authorList>
            <person name="Wang Z."/>
            <person name="Pascual-Anaya J."/>
            <person name="Zadissa A."/>
            <person name="Li W."/>
            <person name="Niimura Y."/>
            <person name="Huang Z."/>
            <person name="Li C."/>
            <person name="White S."/>
            <person name="Xiong Z."/>
            <person name="Fang D."/>
            <person name="Wang B."/>
            <person name="Ming Y."/>
            <person name="Chen Y."/>
            <person name="Zheng Y."/>
            <person name="Kuraku S."/>
            <person name="Pignatelli M."/>
            <person name="Herrero J."/>
            <person name="Beal K."/>
            <person name="Nozawa M."/>
            <person name="Li Q."/>
            <person name="Wang J."/>
            <person name="Zhang H."/>
            <person name="Yu L."/>
            <person name="Shigenobu S."/>
            <person name="Wang J."/>
            <person name="Liu J."/>
            <person name="Flicek P."/>
            <person name="Searle S."/>
            <person name="Wang J."/>
            <person name="Kuratani S."/>
            <person name="Yin Y."/>
            <person name="Aken B."/>
            <person name="Zhang G."/>
            <person name="Irie N."/>
        </authorList>
    </citation>
    <scope>NUCLEOTIDE SEQUENCE [LARGE SCALE GENOMIC DNA]</scope>
</reference>
<proteinExistence type="inferred from homology"/>
<dbReference type="InterPro" id="IPR001427">
    <property type="entry name" value="RNaseA"/>
</dbReference>
<keyword evidence="10" id="KW-0812">Transmembrane</keyword>
<feature type="compositionally biased region" description="Low complexity" evidence="9">
    <location>
        <begin position="339"/>
        <end position="352"/>
    </location>
</feature>
<feature type="compositionally biased region" description="Pro residues" evidence="9">
    <location>
        <begin position="599"/>
        <end position="608"/>
    </location>
</feature>
<keyword evidence="5 8" id="KW-0255">Endonuclease</keyword>
<feature type="compositionally biased region" description="Pro residues" evidence="9">
    <location>
        <begin position="507"/>
        <end position="516"/>
    </location>
</feature>
<evidence type="ECO:0000256" key="1">
    <source>
        <dbReference type="ARBA" id="ARBA00004613"/>
    </source>
</evidence>
<evidence type="ECO:0000256" key="6">
    <source>
        <dbReference type="ARBA" id="ARBA00022801"/>
    </source>
</evidence>
<evidence type="ECO:0000256" key="3">
    <source>
        <dbReference type="ARBA" id="ARBA00022525"/>
    </source>
</evidence>
<feature type="compositionally biased region" description="Low complexity" evidence="9">
    <location>
        <begin position="431"/>
        <end position="460"/>
    </location>
</feature>
<dbReference type="CDD" id="cd06265">
    <property type="entry name" value="RNase_A_canonical"/>
    <property type="match status" value="2"/>
</dbReference>
<feature type="transmembrane region" description="Helical" evidence="10">
    <location>
        <begin position="42"/>
        <end position="59"/>
    </location>
</feature>
<feature type="compositionally biased region" description="Pro residues" evidence="9">
    <location>
        <begin position="553"/>
        <end position="562"/>
    </location>
</feature>
<dbReference type="GO" id="GO:0005576">
    <property type="term" value="C:extracellular region"/>
    <property type="evidence" value="ECO:0007669"/>
    <property type="project" value="UniProtKB-SubCell"/>
</dbReference>
<dbReference type="InterPro" id="IPR023411">
    <property type="entry name" value="RNaseA_AS"/>
</dbReference>
<feature type="compositionally biased region" description="Low complexity" evidence="9">
    <location>
        <begin position="523"/>
        <end position="552"/>
    </location>
</feature>
<dbReference type="SMART" id="SM00092">
    <property type="entry name" value="RNAse_Pc"/>
    <property type="match status" value="2"/>
</dbReference>
<dbReference type="EMBL" id="KB602101">
    <property type="protein sequence ID" value="EMP24275.1"/>
    <property type="molecule type" value="Genomic_DNA"/>
</dbReference>
<dbReference type="Gene3D" id="3.10.130.10">
    <property type="entry name" value="Ribonuclease A-like domain"/>
    <property type="match status" value="2"/>
</dbReference>
<feature type="compositionally biased region" description="Low complexity" evidence="9">
    <location>
        <begin position="477"/>
        <end position="506"/>
    </location>
</feature>
<name>M7ANG2_CHEMY</name>
<dbReference type="Pfam" id="PF00074">
    <property type="entry name" value="RnaseA"/>
    <property type="match status" value="2"/>
</dbReference>
<sequence>MPQLALLHSPVPTHLRPLSSPGPCGYAPVQPSAVQPTMKKRMGPGLLLLIFLLLAYMAMARRETPYEKFQRQHVDTSRSWEPDPNRYCNLMMLRRNMTVSSCKELNSFVHGVLAGVVAICSSEGTWHHGNFYYSNSPFSVTDCQTTGASLWPRCIYRGILSHKRICVACTNEQPVHYALPSVDPPRAGRVTHPTFLRPLVLLVASLALAREESRYEKFLRQHVDASDPSPPDTRRYCNLLMRRRDMATAHKCKHLNTFIHSSADQIKPVCGDGGESAGGDLCLSEDPFPLTVCELQGGADPPDCDYSGSSSTSRIVIACVDGEPVHFETQIQPPTLLRSTTESSSDPTSDPPQIHFQILLRSNLRPSSDQPPNPPQIQPPTLLISTPESSSDPNSDPPQINRRILLRSNLRPSSDQPPNPPQIQPPTLLISTPESSSDPNSDPPQINRRILLRSNLRPSSDQPPNPPQIQPPTLLISTPESSSDPNSDPPQINRRILLRSNLRPSSDQPPNPPQIQPPTLLISTPESSSDPNSDPPQINRRILLRSNLRPSSDQPPNPPQIQPPTLLISTPESSSDPNSDPPQINRRILLRSNLRPSSDQPPNPPQIQPPTLLISTPESSSDPNSDPPQINRRILLRSNLRPSSDQPPNPPQIQPPTLLISTPESSSDPNSDPPQINRRILLRSNLRPSSYQPPNPPQIQTPTLLRSTAESSSDPTSDLTYTHPGAMALVLVPVLALGEQGPRTERPGRRQKIV</sequence>
<keyword evidence="10" id="KW-0472">Membrane</keyword>
<dbReference type="SUPFAM" id="SSF54076">
    <property type="entry name" value="RNase A-like"/>
    <property type="match status" value="2"/>
</dbReference>
<dbReference type="PRINTS" id="PR00794">
    <property type="entry name" value="RIBONUCLEASE"/>
</dbReference>
<dbReference type="InterPro" id="IPR023412">
    <property type="entry name" value="RNaseA_domain"/>
</dbReference>
<evidence type="ECO:0000256" key="5">
    <source>
        <dbReference type="ARBA" id="ARBA00022759"/>
    </source>
</evidence>
<dbReference type="AlphaFoldDB" id="M7ANG2"/>
<keyword evidence="13" id="KW-1185">Reference proteome</keyword>
<organism evidence="12 13">
    <name type="scientific">Chelonia mydas</name>
    <name type="common">Green sea-turtle</name>
    <name type="synonym">Chelonia agassizi</name>
    <dbReference type="NCBI Taxonomy" id="8469"/>
    <lineage>
        <taxon>Eukaryota</taxon>
        <taxon>Metazoa</taxon>
        <taxon>Chordata</taxon>
        <taxon>Craniata</taxon>
        <taxon>Vertebrata</taxon>
        <taxon>Euteleostomi</taxon>
        <taxon>Archelosauria</taxon>
        <taxon>Testudinata</taxon>
        <taxon>Testudines</taxon>
        <taxon>Cryptodira</taxon>
        <taxon>Durocryptodira</taxon>
        <taxon>Americhelydia</taxon>
        <taxon>Chelonioidea</taxon>
        <taxon>Cheloniidae</taxon>
        <taxon>Chelonia</taxon>
    </lineage>
</organism>
<evidence type="ECO:0000256" key="4">
    <source>
        <dbReference type="ARBA" id="ARBA00022722"/>
    </source>
</evidence>
<feature type="domain" description="Ribonuclease A-domain" evidence="11">
    <location>
        <begin position="62"/>
        <end position="181"/>
    </location>
</feature>
<feature type="compositionally biased region" description="Low complexity" evidence="9">
    <location>
        <begin position="385"/>
        <end position="414"/>
    </location>
</feature>
<keyword evidence="7" id="KW-1015">Disulfide bond</keyword>
<protein>
    <submittedName>
        <fullName evidence="12">Ribonuclease</fullName>
    </submittedName>
</protein>
<feature type="compositionally biased region" description="Low complexity" evidence="9">
    <location>
        <begin position="569"/>
        <end position="598"/>
    </location>
</feature>
<dbReference type="GO" id="GO:0016787">
    <property type="term" value="F:hydrolase activity"/>
    <property type="evidence" value="ECO:0007669"/>
    <property type="project" value="UniProtKB-KW"/>
</dbReference>
<feature type="domain" description="Ribonuclease A-domain" evidence="11">
    <location>
        <begin position="211"/>
        <end position="331"/>
    </location>
</feature>
<feature type="compositionally biased region" description="Pro residues" evidence="9">
    <location>
        <begin position="415"/>
        <end position="424"/>
    </location>
</feature>
<dbReference type="eggNOG" id="ENOG502SQ4K">
    <property type="taxonomic scope" value="Eukaryota"/>
</dbReference>
<gene>
    <name evidence="12" type="ORF">UY3_18652</name>
</gene>
<feature type="compositionally biased region" description="Low complexity" evidence="9">
    <location>
        <begin position="661"/>
        <end position="690"/>
    </location>
</feature>
<dbReference type="PROSITE" id="PS00127">
    <property type="entry name" value="RNASE_PANCREATIC"/>
    <property type="match status" value="1"/>
</dbReference>
<dbReference type="InterPro" id="IPR036816">
    <property type="entry name" value="RNaseA-like_dom_sf"/>
</dbReference>
<comment type="subcellular location">
    <subcellularLocation>
        <location evidence="1">Secreted</location>
    </subcellularLocation>
</comment>
<evidence type="ECO:0000313" key="13">
    <source>
        <dbReference type="Proteomes" id="UP000031443"/>
    </source>
</evidence>
<feature type="compositionally biased region" description="Pro residues" evidence="9">
    <location>
        <begin position="369"/>
        <end position="378"/>
    </location>
</feature>
<feature type="compositionally biased region" description="Low complexity" evidence="9">
    <location>
        <begin position="615"/>
        <end position="644"/>
    </location>
</feature>
<dbReference type="Proteomes" id="UP000031443">
    <property type="component" value="Unassembled WGS sequence"/>
</dbReference>
<dbReference type="PANTHER" id="PTHR11437">
    <property type="entry name" value="RIBONUCLEASE"/>
    <property type="match status" value="1"/>
</dbReference>
<keyword evidence="6 8" id="KW-0378">Hydrolase</keyword>
<evidence type="ECO:0000256" key="9">
    <source>
        <dbReference type="SAM" id="MobiDB-lite"/>
    </source>
</evidence>
<evidence type="ECO:0000313" key="12">
    <source>
        <dbReference type="EMBL" id="EMP24275.1"/>
    </source>
</evidence>
<dbReference type="GO" id="GO:0004519">
    <property type="term" value="F:endonuclease activity"/>
    <property type="evidence" value="ECO:0007669"/>
    <property type="project" value="UniProtKB-KW"/>
</dbReference>
<keyword evidence="4 8" id="KW-0540">Nuclease</keyword>
<feature type="compositionally biased region" description="Pro residues" evidence="9">
    <location>
        <begin position="645"/>
        <end position="654"/>
    </location>
</feature>
<feature type="compositionally biased region" description="Pro residues" evidence="9">
    <location>
        <begin position="461"/>
        <end position="470"/>
    </location>
</feature>
<evidence type="ECO:0000259" key="11">
    <source>
        <dbReference type="SMART" id="SM00092"/>
    </source>
</evidence>
<evidence type="ECO:0000256" key="7">
    <source>
        <dbReference type="ARBA" id="ARBA00023157"/>
    </source>
</evidence>
<evidence type="ECO:0000256" key="2">
    <source>
        <dbReference type="ARBA" id="ARBA00005600"/>
    </source>
</evidence>
<keyword evidence="3" id="KW-0964">Secreted</keyword>
<dbReference type="GO" id="GO:0050830">
    <property type="term" value="P:defense response to Gram-positive bacterium"/>
    <property type="evidence" value="ECO:0007669"/>
    <property type="project" value="TreeGrafter"/>
</dbReference>
<evidence type="ECO:0000256" key="10">
    <source>
        <dbReference type="SAM" id="Phobius"/>
    </source>
</evidence>
<evidence type="ECO:0000256" key="8">
    <source>
        <dbReference type="RuleBase" id="RU000651"/>
    </source>
</evidence>
<comment type="similarity">
    <text evidence="2 8">Belongs to the pancreatic ribonuclease family.</text>
</comment>
<keyword evidence="10" id="KW-1133">Transmembrane helix</keyword>
<accession>M7ANG2</accession>
<dbReference type="GO" id="GO:0003676">
    <property type="term" value="F:nucleic acid binding"/>
    <property type="evidence" value="ECO:0007669"/>
    <property type="project" value="InterPro"/>
</dbReference>
<dbReference type="GO" id="GO:0004540">
    <property type="term" value="F:RNA nuclease activity"/>
    <property type="evidence" value="ECO:0007669"/>
    <property type="project" value="TreeGrafter"/>
</dbReference>
<feature type="compositionally biased region" description="Polar residues" evidence="9">
    <location>
        <begin position="704"/>
        <end position="720"/>
    </location>
</feature>
<feature type="region of interest" description="Disordered" evidence="9">
    <location>
        <begin position="330"/>
        <end position="721"/>
    </location>
</feature>
<dbReference type="PANTHER" id="PTHR11437:SF10">
    <property type="entry name" value="ANGIOGENIN-RELATED"/>
    <property type="match status" value="1"/>
</dbReference>